<evidence type="ECO:0000256" key="5">
    <source>
        <dbReference type="ARBA" id="ARBA00023125"/>
    </source>
</evidence>
<dbReference type="InterPro" id="IPR049173">
    <property type="entry name" value="NucS_N_sf"/>
</dbReference>
<dbReference type="Proteomes" id="UP000831817">
    <property type="component" value="Chromosome"/>
</dbReference>
<dbReference type="GO" id="GO:0004519">
    <property type="term" value="F:endonuclease activity"/>
    <property type="evidence" value="ECO:0007669"/>
    <property type="project" value="UniProtKB-KW"/>
</dbReference>
<dbReference type="PANTHER" id="PTHR38814:SF1">
    <property type="entry name" value="ENDONUCLEASE NUCS"/>
    <property type="match status" value="1"/>
</dbReference>
<dbReference type="HAMAP" id="MF_00722">
    <property type="entry name" value="NucS"/>
    <property type="match status" value="1"/>
</dbReference>
<evidence type="ECO:0000256" key="3">
    <source>
        <dbReference type="ARBA" id="ARBA00022759"/>
    </source>
</evidence>
<sequence>MTNRRFTSLENPTGEQTYKIIEEGLRKRAMILIFSCCRVCYYGRARSRLGPGERLIIIKPDGSFLIHQDRKVEPVNWQPPGSKVRVKIEDDGKILVESIRRKPAEKLTVEIERAHTISYYLARDIHELEVAGHEEDMRQLILESPDIIEKGFKPITREYQTSNGFIDILGKDENGSLMVLELKSRRAGISAVRQLKRYLEDFKDDKHGVRGVLVAPSITHDARELLEAEGLEFKSLEPPQELKKDHRMTLDKFISSR</sequence>
<dbReference type="InterPro" id="IPR011856">
    <property type="entry name" value="tRNA_endonuc-like_dom_sf"/>
</dbReference>
<accession>A0ABN6PFY7</accession>
<feature type="domain" description="Endonuclease NucS N-terminal PH-like" evidence="8">
    <location>
        <begin position="27"/>
        <end position="127"/>
    </location>
</feature>
<keyword evidence="3 6" id="KW-0255">Endonuclease</keyword>
<keyword evidence="5 6" id="KW-0238">DNA-binding</keyword>
<dbReference type="GeneID" id="71965737"/>
<dbReference type="InterPro" id="IPR048302">
    <property type="entry name" value="NucS_N"/>
</dbReference>
<dbReference type="Gene3D" id="3.40.1350.10">
    <property type="match status" value="1"/>
</dbReference>
<name>A0ABN6PFY7_9EURY</name>
<dbReference type="EMBL" id="AP025698">
    <property type="protein sequence ID" value="BDH79832.1"/>
    <property type="molecule type" value="Genomic_DNA"/>
</dbReference>
<evidence type="ECO:0000256" key="6">
    <source>
        <dbReference type="HAMAP-Rule" id="MF_00722"/>
    </source>
</evidence>
<proteinExistence type="inferred from homology"/>
<keyword evidence="4 6" id="KW-0378">Hydrolase</keyword>
<dbReference type="InterPro" id="IPR002793">
    <property type="entry name" value="Endonuclease_NucS"/>
</dbReference>
<evidence type="ECO:0000259" key="7">
    <source>
        <dbReference type="Pfam" id="PF01939"/>
    </source>
</evidence>
<keyword evidence="10" id="KW-1185">Reference proteome</keyword>
<feature type="domain" description="Endonuclease NucS C-terminal" evidence="7">
    <location>
        <begin position="133"/>
        <end position="248"/>
    </location>
</feature>
<dbReference type="NCBIfam" id="NF003270">
    <property type="entry name" value="PRK04247.1"/>
    <property type="match status" value="1"/>
</dbReference>
<dbReference type="PANTHER" id="PTHR38814">
    <property type="entry name" value="ENDONUCLEASE NUCS"/>
    <property type="match status" value="1"/>
</dbReference>
<dbReference type="Pfam" id="PF01939">
    <property type="entry name" value="NucS_C"/>
    <property type="match status" value="1"/>
</dbReference>
<dbReference type="Gene3D" id="2.70.180.20">
    <property type="match status" value="1"/>
</dbReference>
<comment type="function">
    <text evidence="6">Cleaves both 3' and 5' ssDNA extremities of branched DNA structures.</text>
</comment>
<evidence type="ECO:0000313" key="9">
    <source>
        <dbReference type="EMBL" id="BDH79832.1"/>
    </source>
</evidence>
<organism evidence="9 10">
    <name type="scientific">Methanothermobacter tenebrarum</name>
    <dbReference type="NCBI Taxonomy" id="680118"/>
    <lineage>
        <taxon>Archaea</taxon>
        <taxon>Methanobacteriati</taxon>
        <taxon>Methanobacteriota</taxon>
        <taxon>Methanomada group</taxon>
        <taxon>Methanobacteria</taxon>
        <taxon>Methanobacteriales</taxon>
        <taxon>Methanobacteriaceae</taxon>
        <taxon>Methanothermobacter</taxon>
    </lineage>
</organism>
<gene>
    <name evidence="6" type="primary">nucS</name>
    <name evidence="9" type="ORF">MTTB_12110</name>
</gene>
<protein>
    <recommendedName>
        <fullName evidence="6">Endonuclease NucS</fullName>
        <ecNumber evidence="6">3.1.-.-</ecNumber>
    </recommendedName>
</protein>
<keyword evidence="1 6" id="KW-0963">Cytoplasm</keyword>
<dbReference type="Pfam" id="PF21003">
    <property type="entry name" value="NucS_N"/>
    <property type="match status" value="1"/>
</dbReference>
<evidence type="ECO:0000256" key="4">
    <source>
        <dbReference type="ARBA" id="ARBA00022801"/>
    </source>
</evidence>
<evidence type="ECO:0000313" key="10">
    <source>
        <dbReference type="Proteomes" id="UP000831817"/>
    </source>
</evidence>
<evidence type="ECO:0000256" key="1">
    <source>
        <dbReference type="ARBA" id="ARBA00022490"/>
    </source>
</evidence>
<evidence type="ECO:0000256" key="2">
    <source>
        <dbReference type="ARBA" id="ARBA00022722"/>
    </source>
</evidence>
<dbReference type="InterPro" id="IPR048301">
    <property type="entry name" value="NucS_C"/>
</dbReference>
<dbReference type="CDD" id="cd22341">
    <property type="entry name" value="NucS-like"/>
    <property type="match status" value="1"/>
</dbReference>
<evidence type="ECO:0000259" key="8">
    <source>
        <dbReference type="Pfam" id="PF21003"/>
    </source>
</evidence>
<reference evidence="9 10" key="1">
    <citation type="submission" date="2022-04" db="EMBL/GenBank/DDBJ databases">
        <title>Complete genome of Methanothermobacter tenebrarum strain RMAS.</title>
        <authorList>
            <person name="Nakamura K."/>
            <person name="Oshima K."/>
            <person name="Hattori M."/>
            <person name="Kamagata Y."/>
            <person name="Takamizawa K."/>
        </authorList>
    </citation>
    <scope>NUCLEOTIDE SEQUENCE [LARGE SCALE GENOMIC DNA]</scope>
    <source>
        <strain evidence="9 10">RMAS</strain>
    </source>
</reference>
<dbReference type="EC" id="3.1.-.-" evidence="6"/>
<comment type="similarity">
    <text evidence="6">Belongs to the NucS endonuclease family.</text>
</comment>
<comment type="subcellular location">
    <subcellularLocation>
        <location evidence="6">Cytoplasm</location>
    </subcellularLocation>
</comment>
<dbReference type="RefSeq" id="WP_248564150.1">
    <property type="nucleotide sequence ID" value="NZ_AP025698.1"/>
</dbReference>
<keyword evidence="2 6" id="KW-0540">Nuclease</keyword>